<dbReference type="AlphaFoldDB" id="K7AS26"/>
<dbReference type="OrthoDB" id="6658153at2"/>
<reference evidence="1 2" key="1">
    <citation type="journal article" date="2013" name="Genome Announc.">
        <title>Complete Genome Sequence of Glaciecola psychrophila Strain 170T.</title>
        <authorList>
            <person name="Yin J."/>
            <person name="Chen J."/>
            <person name="Liu G."/>
            <person name="Yu Y."/>
            <person name="Song L."/>
            <person name="Wang X."/>
            <person name="Qu X."/>
        </authorList>
    </citation>
    <scope>NUCLEOTIDE SEQUENCE [LARGE SCALE GENOMIC DNA]</scope>
    <source>
        <strain evidence="1 2">170</strain>
    </source>
</reference>
<dbReference type="KEGG" id="gps:C427_3301"/>
<evidence type="ECO:0000313" key="1">
    <source>
        <dbReference type="EMBL" id="AGH45410.1"/>
    </source>
</evidence>
<dbReference type="Proteomes" id="UP000011864">
    <property type="component" value="Chromosome"/>
</dbReference>
<evidence type="ECO:0008006" key="3">
    <source>
        <dbReference type="Google" id="ProtNLM"/>
    </source>
</evidence>
<dbReference type="EMBL" id="CP003837">
    <property type="protein sequence ID" value="AGH45410.1"/>
    <property type="molecule type" value="Genomic_DNA"/>
</dbReference>
<keyword evidence="2" id="KW-1185">Reference proteome</keyword>
<evidence type="ECO:0000313" key="2">
    <source>
        <dbReference type="Proteomes" id="UP000011864"/>
    </source>
</evidence>
<dbReference type="PATRIC" id="fig|1129794.4.peg.3279"/>
<sequence length="203" mass="22643">MEDGIQNCKVSIKETFINKLGNITLVTSDEVTANSAKPLVRLAPKRFTLGTRKHQMVKLLYRRKPGLENGEYRGVLAIQCKEKTEKSARQVTIEPSLIHNVPVIVRTGKLPIQAEFVSTAINGNTLHLELKIQGQRSLTGKVAVINSATGEVIFERNNLSIYAEQPLKKFEFALGEYQNTPLLVKFTEDPKMGGDLMIQQPVN</sequence>
<protein>
    <recommendedName>
        <fullName evidence="3">Pili assembly chaperone N-terminal domain-containing protein</fullName>
    </recommendedName>
</protein>
<organism evidence="1 2">
    <name type="scientific">Paraglaciecola psychrophila 170</name>
    <dbReference type="NCBI Taxonomy" id="1129794"/>
    <lineage>
        <taxon>Bacteria</taxon>
        <taxon>Pseudomonadati</taxon>
        <taxon>Pseudomonadota</taxon>
        <taxon>Gammaproteobacteria</taxon>
        <taxon>Alteromonadales</taxon>
        <taxon>Alteromonadaceae</taxon>
        <taxon>Paraglaciecola</taxon>
    </lineage>
</organism>
<gene>
    <name evidence="1" type="ORF">C427_3301</name>
</gene>
<dbReference type="STRING" id="1129794.C427_3301"/>
<accession>K7AS26</accession>
<dbReference type="eggNOG" id="COG3121">
    <property type="taxonomic scope" value="Bacteria"/>
</dbReference>
<proteinExistence type="predicted"/>
<dbReference type="HOGENOM" id="CLU_1102067_0_0_6"/>
<name>K7AS26_9ALTE</name>